<name>A0A9D4Z3Z5_ADICA</name>
<feature type="repeat" description="ANK" evidence="3">
    <location>
        <begin position="383"/>
        <end position="415"/>
    </location>
</feature>
<comment type="caution">
    <text evidence="5">The sequence shown here is derived from an EMBL/GenBank/DDBJ whole genome shotgun (WGS) entry which is preliminary data.</text>
</comment>
<dbReference type="SUPFAM" id="SSF49354">
    <property type="entry name" value="PapD-like"/>
    <property type="match status" value="1"/>
</dbReference>
<dbReference type="PRINTS" id="PR01415">
    <property type="entry name" value="ANKYRIN"/>
</dbReference>
<dbReference type="OrthoDB" id="194358at2759"/>
<dbReference type="PROSITE" id="PS50088">
    <property type="entry name" value="ANK_REPEAT"/>
    <property type="match status" value="7"/>
</dbReference>
<feature type="repeat" description="ANK" evidence="3">
    <location>
        <begin position="160"/>
        <end position="192"/>
    </location>
</feature>
<gene>
    <name evidence="5" type="ORF">GOP47_0024103</name>
</gene>
<feature type="repeat" description="ANK" evidence="3">
    <location>
        <begin position="416"/>
        <end position="441"/>
    </location>
</feature>
<accession>A0A9D4Z3Z5</accession>
<dbReference type="SUPFAM" id="SSF48403">
    <property type="entry name" value="Ankyrin repeat"/>
    <property type="match status" value="1"/>
</dbReference>
<evidence type="ECO:0000256" key="1">
    <source>
        <dbReference type="ARBA" id="ARBA00022737"/>
    </source>
</evidence>
<keyword evidence="2 3" id="KW-0040">ANK repeat</keyword>
<evidence type="ECO:0000313" key="5">
    <source>
        <dbReference type="EMBL" id="KAI5061598.1"/>
    </source>
</evidence>
<dbReference type="Proteomes" id="UP000886520">
    <property type="component" value="Chromosome 23"/>
</dbReference>
<dbReference type="Pfam" id="PF12796">
    <property type="entry name" value="Ank_2"/>
    <property type="match status" value="2"/>
</dbReference>
<feature type="repeat" description="ANK" evidence="3">
    <location>
        <begin position="193"/>
        <end position="225"/>
    </location>
</feature>
<dbReference type="InterPro" id="IPR013783">
    <property type="entry name" value="Ig-like_fold"/>
</dbReference>
<dbReference type="InterPro" id="IPR000535">
    <property type="entry name" value="MSP_dom"/>
</dbReference>
<evidence type="ECO:0000313" key="6">
    <source>
        <dbReference type="Proteomes" id="UP000886520"/>
    </source>
</evidence>
<proteinExistence type="predicted"/>
<feature type="repeat" description="ANK" evidence="3">
    <location>
        <begin position="294"/>
        <end position="326"/>
    </location>
</feature>
<dbReference type="EMBL" id="JABFUD020000023">
    <property type="protein sequence ID" value="KAI5061598.1"/>
    <property type="molecule type" value="Genomic_DNA"/>
</dbReference>
<dbReference type="PANTHER" id="PTHR24171:SF9">
    <property type="entry name" value="ANKYRIN REPEAT DOMAIN-CONTAINING PROTEIN 39"/>
    <property type="match status" value="1"/>
</dbReference>
<dbReference type="PROSITE" id="PS50202">
    <property type="entry name" value="MSP"/>
    <property type="match status" value="1"/>
</dbReference>
<dbReference type="Pfam" id="PF00023">
    <property type="entry name" value="Ank"/>
    <property type="match status" value="2"/>
</dbReference>
<feature type="domain" description="MSP" evidence="4">
    <location>
        <begin position="4"/>
        <end position="126"/>
    </location>
</feature>
<dbReference type="InterPro" id="IPR002110">
    <property type="entry name" value="Ankyrin_rpt"/>
</dbReference>
<dbReference type="SMART" id="SM00248">
    <property type="entry name" value="ANK"/>
    <property type="match status" value="8"/>
</dbReference>
<keyword evidence="6" id="KW-1185">Reference proteome</keyword>
<feature type="repeat" description="ANK" evidence="3">
    <location>
        <begin position="260"/>
        <end position="292"/>
    </location>
</feature>
<dbReference type="AlphaFoldDB" id="A0A9D4Z3Z5"/>
<dbReference type="PROSITE" id="PS50297">
    <property type="entry name" value="ANK_REP_REGION"/>
    <property type="match status" value="7"/>
</dbReference>
<dbReference type="InterPro" id="IPR008962">
    <property type="entry name" value="PapD-like_sf"/>
</dbReference>
<reference evidence="5" key="1">
    <citation type="submission" date="2021-01" db="EMBL/GenBank/DDBJ databases">
        <title>Adiantum capillus-veneris genome.</title>
        <authorList>
            <person name="Fang Y."/>
            <person name="Liao Q."/>
        </authorList>
    </citation>
    <scope>NUCLEOTIDE SEQUENCE</scope>
    <source>
        <strain evidence="5">H3</strain>
        <tissue evidence="5">Leaf</tissue>
    </source>
</reference>
<dbReference type="PANTHER" id="PTHR24171">
    <property type="entry name" value="ANKYRIN REPEAT DOMAIN-CONTAINING PROTEIN 39-RELATED"/>
    <property type="match status" value="1"/>
</dbReference>
<evidence type="ECO:0000259" key="4">
    <source>
        <dbReference type="PROSITE" id="PS50202"/>
    </source>
</evidence>
<dbReference type="Gene3D" id="1.25.40.20">
    <property type="entry name" value="Ankyrin repeat-containing domain"/>
    <property type="match status" value="3"/>
</dbReference>
<keyword evidence="1" id="KW-0677">Repeat</keyword>
<sequence length="531" mass="57742">MDRLVIIEPKLLIFKCEIGEKACASFSLRNVMYTMPIAFAVQTSSPTKYIIKPPLGIISPLGTTNVEITAYPLTELPNSLPYCSDKFVVKSVVVPGGKDNEVVSPEWFTAKKKQVFSDHGLRLIFIGGGIVRKLVANGALDELREVLEIDGTLLDVQDEHGCTAMHVAVAMRRPEIVLLLLEFMANLEVKNELCQTALHEAAAHGELLIAELLLARGAATDARNPAGWTPLHSAVMGGHAEMVRLLARNDTDLDAISSVDGRTALHMAVDAGMHSCLEILLENGAHVDANDDEHRETPLHRAAAKGDKKAMEILLQFGANRLARDRKRKTPADIARAKGHPGFLLLDELRLGDDLGMGSRQGRMEAVQETLTRGASIDGADEHGWRSLHRAAFRGHTTVASMLLDEGADVKSKDVEGYTPLHCAIECGHKDMVMLLLQHGALVEDCTVNGQTTVDLATLYGYTDIAELLLNHRGVRQGAGKQVLQERVEKDSVLGTLDATFYVDLSSSKSSVYAKDGVPSPLNRKSVTFMA</sequence>
<protein>
    <recommendedName>
        <fullName evidence="4">MSP domain-containing protein</fullName>
    </recommendedName>
</protein>
<evidence type="ECO:0000256" key="2">
    <source>
        <dbReference type="ARBA" id="ARBA00023043"/>
    </source>
</evidence>
<organism evidence="5 6">
    <name type="scientific">Adiantum capillus-veneris</name>
    <name type="common">Maidenhair fern</name>
    <dbReference type="NCBI Taxonomy" id="13818"/>
    <lineage>
        <taxon>Eukaryota</taxon>
        <taxon>Viridiplantae</taxon>
        <taxon>Streptophyta</taxon>
        <taxon>Embryophyta</taxon>
        <taxon>Tracheophyta</taxon>
        <taxon>Polypodiopsida</taxon>
        <taxon>Polypodiidae</taxon>
        <taxon>Polypodiales</taxon>
        <taxon>Pteridineae</taxon>
        <taxon>Pteridaceae</taxon>
        <taxon>Vittarioideae</taxon>
        <taxon>Adiantum</taxon>
    </lineage>
</organism>
<dbReference type="Pfam" id="PF00635">
    <property type="entry name" value="Motile_Sperm"/>
    <property type="match status" value="1"/>
</dbReference>
<feature type="repeat" description="ANK" evidence="3">
    <location>
        <begin position="226"/>
        <end position="258"/>
    </location>
</feature>
<dbReference type="Gene3D" id="2.60.40.10">
    <property type="entry name" value="Immunoglobulins"/>
    <property type="match status" value="1"/>
</dbReference>
<dbReference type="InterPro" id="IPR036770">
    <property type="entry name" value="Ankyrin_rpt-contain_sf"/>
</dbReference>
<evidence type="ECO:0000256" key="3">
    <source>
        <dbReference type="PROSITE-ProRule" id="PRU00023"/>
    </source>
</evidence>